<accession>A0AAU7LYD4</accession>
<protein>
    <submittedName>
        <fullName evidence="1">Uncharacterized protein</fullName>
    </submittedName>
</protein>
<gene>
    <name evidence="1" type="ORF">ABLV49_21430</name>
</gene>
<evidence type="ECO:0000313" key="1">
    <source>
        <dbReference type="EMBL" id="XBP72634.1"/>
    </source>
</evidence>
<dbReference type="AlphaFoldDB" id="A0AAU7LYD4"/>
<organism evidence="1">
    <name type="scientific">Polaromonas hydrogenivorans</name>
    <dbReference type="NCBI Taxonomy" id="335476"/>
    <lineage>
        <taxon>Bacteria</taxon>
        <taxon>Pseudomonadati</taxon>
        <taxon>Pseudomonadota</taxon>
        <taxon>Betaproteobacteria</taxon>
        <taxon>Burkholderiales</taxon>
        <taxon>Comamonadaceae</taxon>
        <taxon>Polaromonas</taxon>
    </lineage>
</organism>
<geneLocation type="plasmid" evidence="1">
    <name>p1</name>
</geneLocation>
<dbReference type="RefSeq" id="WP_349282332.1">
    <property type="nucleotide sequence ID" value="NZ_CBCSCU010000056.1"/>
</dbReference>
<sequence length="57" mass="6202">MGNGIIFDPVSVKDEDISKEIRLWRCAGADHGRAGKSALLGYDQHPVERLPGFVAHA</sequence>
<reference evidence="1" key="1">
    <citation type="submission" date="2024-05" db="EMBL/GenBank/DDBJ databases">
        <authorList>
            <person name="Bunk B."/>
            <person name="Swiderski J."/>
            <person name="Sproer C."/>
            <person name="Thiel V."/>
        </authorList>
    </citation>
    <scope>NUCLEOTIDE SEQUENCE</scope>
    <source>
        <strain evidence="1">DSM 17735</strain>
        <plasmid evidence="1">p1</plasmid>
    </source>
</reference>
<dbReference type="EMBL" id="CP157676">
    <property type="protein sequence ID" value="XBP72634.1"/>
    <property type="molecule type" value="Genomic_DNA"/>
</dbReference>
<name>A0AAU7LYD4_9BURK</name>
<keyword evidence="1" id="KW-0614">Plasmid</keyword>
<proteinExistence type="predicted"/>